<reference evidence="1" key="1">
    <citation type="submission" date="2023-04" db="EMBL/GenBank/DDBJ databases">
        <title>A chromosome-level genome assembly of the parasitoid wasp Eretmocerus hayati.</title>
        <authorList>
            <person name="Zhong Y."/>
            <person name="Liu S."/>
            <person name="Liu Y."/>
        </authorList>
    </citation>
    <scope>NUCLEOTIDE SEQUENCE</scope>
    <source>
        <strain evidence="1">ZJU_SS_LIU_2023</strain>
    </source>
</reference>
<protein>
    <submittedName>
        <fullName evidence="1">Uncharacterized protein</fullName>
    </submittedName>
</protein>
<sequence>MGLLIWHFDQRSQSSTRDAFGYATIFISITFLDQALFSHISFGLRSLGISLRVACASLIHRKVLRLPEASNEVSRGKVINMTSTDVAKLELTFMFVHALWILPLQTIIIACLIWHHVGIAALFGILALVLQTIPIQAFSGKKIAQLRRKIAARTDERLLLMGEIINGIRVIKMYTWEKPFEELIVLARRYEIDTIAATSYLKSFLWAITSFAQRTPLFITLVIFVLRGGSISSYTMFSLVQYFNLLHVTMGSYFLRAVNLLSESFASIRRIQEFLSLEELQHVEPSFNKDVNMIISVSNVTVSAVGNSQMKISENGKSSNIFEDVDLHFQKKAVYAIVGPVGSGKSSLLKLLLHEMIATKGRVEVFGEISYASQEPWLFKGTIRDNIVFGRPFDETRYKRVTKACALEKDLKQFKDADNTEVGENGSNLSGGQCARIHLARAVYRDADVYLLDDPFSAVDTQIGKHLFNDCIKNFLKDKTCIFITHQLQYVEQAQEIILLNEGRVRYQGDFDHLQKTDELYRKLNLQYAKETDCVAEENVHKDPNFSPPPSKGNEEDVDDKSDPQETDKLLYPIKDVDKIKDELKPKSLIKSQTHDASSVFWNYIMASGSFLLPFGTLLAFTCAQILNSGCDYFVAFWARNQDAHLGGNKTSNSSITQEYLESHTAISIFGVIITTSIIISIVKMILYTTTCKKANENIHNRMARHLLRATNEFFEQNDSGRILNRFSKDLGTVDETLQALMLEFFEFTLIILGVATQIVIMNPWNITIIVFMGFLFWKMRLIVIKTTRDMMRLDGQAKSPVLAQINSSFDGRLTIRCCKAESIVNREFDKRQDNHTAAASITQYAAIAYRFWLDLITLTFMAIMIYSFLLTEKSPTTGAAIGLAITQILILCGILARGMKLSGDIQTMMVFVERLLQYTELEPEHSKSNGKEEQPPVSWPNGGEIIFDDLSLRYYQNDAPILKNLKFTIQPGSKIGIVGSSGAGKSSLIAALFRLSRIEGSILIDGVDTKKIDLECLRSKISILPQEPVLFSVTLRKNLDPRGEYSDESIWSVLRDVELSNNLGPLDQTLNKNNLSTGQRQLLCLARAILKKNRILILDEATANVDTNTDRLIQETIKTQFEDCTVLTIAHRLNTVMDCDKILILDQGTIVEYDRPSDLMQRKDGYLSKMVSEMDVISNANEKK</sequence>
<gene>
    <name evidence="1" type="ORF">QAD02_019586</name>
</gene>
<dbReference type="EMBL" id="CM056741">
    <property type="protein sequence ID" value="KAJ8683794.1"/>
    <property type="molecule type" value="Genomic_DNA"/>
</dbReference>
<dbReference type="Proteomes" id="UP001239111">
    <property type="component" value="Chromosome 1"/>
</dbReference>
<organism evidence="1 2">
    <name type="scientific">Eretmocerus hayati</name>
    <dbReference type="NCBI Taxonomy" id="131215"/>
    <lineage>
        <taxon>Eukaryota</taxon>
        <taxon>Metazoa</taxon>
        <taxon>Ecdysozoa</taxon>
        <taxon>Arthropoda</taxon>
        <taxon>Hexapoda</taxon>
        <taxon>Insecta</taxon>
        <taxon>Pterygota</taxon>
        <taxon>Neoptera</taxon>
        <taxon>Endopterygota</taxon>
        <taxon>Hymenoptera</taxon>
        <taxon>Apocrita</taxon>
        <taxon>Proctotrupomorpha</taxon>
        <taxon>Chalcidoidea</taxon>
        <taxon>Aphelinidae</taxon>
        <taxon>Aphelininae</taxon>
        <taxon>Eretmocerus</taxon>
    </lineage>
</organism>
<comment type="caution">
    <text evidence="1">The sequence shown here is derived from an EMBL/GenBank/DDBJ whole genome shotgun (WGS) entry which is preliminary data.</text>
</comment>
<evidence type="ECO:0000313" key="2">
    <source>
        <dbReference type="Proteomes" id="UP001239111"/>
    </source>
</evidence>
<name>A0ACC2PMH8_9HYME</name>
<proteinExistence type="predicted"/>
<evidence type="ECO:0000313" key="1">
    <source>
        <dbReference type="EMBL" id="KAJ8683794.1"/>
    </source>
</evidence>
<accession>A0ACC2PMH8</accession>
<keyword evidence="2" id="KW-1185">Reference proteome</keyword>